<feature type="coiled-coil region" evidence="1">
    <location>
        <begin position="1034"/>
        <end position="1065"/>
    </location>
</feature>
<proteinExistence type="predicted"/>
<evidence type="ECO:0000313" key="3">
    <source>
        <dbReference type="EMBL" id="KAK4518134.1"/>
    </source>
</evidence>
<organism evidence="3 4">
    <name type="scientific">Mucor velutinosus</name>
    <dbReference type="NCBI Taxonomy" id="708070"/>
    <lineage>
        <taxon>Eukaryota</taxon>
        <taxon>Fungi</taxon>
        <taxon>Fungi incertae sedis</taxon>
        <taxon>Mucoromycota</taxon>
        <taxon>Mucoromycotina</taxon>
        <taxon>Mucoromycetes</taxon>
        <taxon>Mucorales</taxon>
        <taxon>Mucorineae</taxon>
        <taxon>Mucoraceae</taxon>
        <taxon>Mucor</taxon>
    </lineage>
</organism>
<dbReference type="GeneID" id="89945187"/>
<dbReference type="Gene3D" id="3.30.420.40">
    <property type="match status" value="1"/>
</dbReference>
<protein>
    <submittedName>
        <fullName evidence="3">Uncharacterized protein</fullName>
    </submittedName>
</protein>
<feature type="region of interest" description="Disordered" evidence="2">
    <location>
        <begin position="792"/>
        <end position="819"/>
    </location>
</feature>
<comment type="caution">
    <text evidence="3">The sequence shown here is derived from an EMBL/GenBank/DDBJ whole genome shotgun (WGS) entry which is preliminary data.</text>
</comment>
<name>A0AAN7HNY8_9FUNG</name>
<gene>
    <name evidence="3" type="ORF">ATC70_001485</name>
</gene>
<dbReference type="Proteomes" id="UP001304243">
    <property type="component" value="Unassembled WGS sequence"/>
</dbReference>
<feature type="compositionally biased region" description="Basic and acidic residues" evidence="2">
    <location>
        <begin position="792"/>
        <end position="807"/>
    </location>
</feature>
<dbReference type="PANTHER" id="PTHR14187:SF5">
    <property type="entry name" value="HEAT SHOCK 70 KDA PROTEIN 12A"/>
    <property type="match status" value="1"/>
</dbReference>
<feature type="region of interest" description="Disordered" evidence="2">
    <location>
        <begin position="358"/>
        <end position="404"/>
    </location>
</feature>
<dbReference type="PANTHER" id="PTHR14187">
    <property type="entry name" value="ALPHA KINASE/ELONGATION FACTOR 2 KINASE"/>
    <property type="match status" value="1"/>
</dbReference>
<reference evidence="3 4" key="1">
    <citation type="submission" date="2022-11" db="EMBL/GenBank/DDBJ databases">
        <title>Mucor velutinosus strain NIH1002 WGS.</title>
        <authorList>
            <person name="Subramanian P."/>
            <person name="Mullikin J.C."/>
            <person name="Segre J.A."/>
            <person name="Zelazny A.M."/>
        </authorList>
    </citation>
    <scope>NUCLEOTIDE SEQUENCE [LARGE SCALE GENOMIC DNA]</scope>
    <source>
        <strain evidence="3 4">NIH1002</strain>
    </source>
</reference>
<dbReference type="RefSeq" id="XP_064684800.1">
    <property type="nucleotide sequence ID" value="XM_064820880.1"/>
</dbReference>
<evidence type="ECO:0000256" key="1">
    <source>
        <dbReference type="SAM" id="Coils"/>
    </source>
</evidence>
<evidence type="ECO:0000256" key="2">
    <source>
        <dbReference type="SAM" id="MobiDB-lite"/>
    </source>
</evidence>
<accession>A0AAN7HNY8</accession>
<dbReference type="InterPro" id="IPR043129">
    <property type="entry name" value="ATPase_NBD"/>
</dbReference>
<keyword evidence="4" id="KW-1185">Reference proteome</keyword>
<dbReference type="AlphaFoldDB" id="A0AAN7HNY8"/>
<feature type="compositionally biased region" description="Acidic residues" evidence="2">
    <location>
        <begin position="366"/>
        <end position="397"/>
    </location>
</feature>
<dbReference type="SUPFAM" id="SSF53067">
    <property type="entry name" value="Actin-like ATPase domain"/>
    <property type="match status" value="2"/>
</dbReference>
<evidence type="ECO:0000313" key="4">
    <source>
        <dbReference type="Proteomes" id="UP001304243"/>
    </source>
</evidence>
<keyword evidence="1" id="KW-0175">Coiled coil</keyword>
<sequence length="1243" mass="143119">MGSFAYDAYGCIISIDFGTTFSGSCYATIYDKETKDLNVIKNDTKFIQTADLDRDDIINIEQWNETKGNKTPTVVVYDEHMHLSHWGKAATKHIATKRSPHDIVLEKFKLKLPKSVSQKGAVLVSGNLEQDDEEANMRATIDFFRVVYDHIFNQIHTHRPSSKIEFTKDDIRFVITVPAIWNDVERTIMRNVAVSAGLISEKDHENRLIIINESLAATLYCERETAENDIQVGTNYIICDAGGGTVDIASFVATKALEENKSFPRCQLTTDTGERCGSTYLDERMKELLMRVLFRPNDKTIYHSEEQKQEFGKLGFIDYTAEERKELDIIVADLLKQFNEEQGLKYNFSAPVSCEIIDQESSAESSSDDDTESEDEEDEEDDEDDEDDDEEEDETGENDPYRENVTSFRISHLNAIKKIRYQPVSEAKYEVDPTSDIGTMLLKVSYETMRNLVFDPVINTTIKLLDKQIDKIKDTVVATFLVGGFGRNPYLHYRIKDKFKIADENGNITGYRCGKLYDDDKGDLAAMRGALYYGLDGSRKPTQTDVIERPYDDDKDASGTDHDGFVADTYNMVICYDIGYDFTSCSYLDLSDRNNEDDQEFVFIDEWPGAAENTTRIPTAYRSASEWGAQVLNPTETKPEEFVVPTKLMSIVKGDCRRYFANLISAMQDHVCGVIEKNGTSVNRDKIRYCITMENSYKFFFRKSDMRQAAIKAGLISSEDSTKRLLLIKREDASAMHFEEEHFRPDDKEKKAFNSKFLQIFFRHDTCHLSLQEATKLSGYNDKRMAILQEVQEARGKSAETKSKESDTTTVASESEEEPVKEPYFRNVRGIRSATLPFDFIQKLVLNFKIYVDKNMQNCINCSNRALSNEHETNYDPFSPDFKKGFLAYVKTELDFSSNEHIQKISIRKEGCCEVYISVYDLLEHVFRPAIRDLVSDISRYATQVDIVNFRMDKIFLIGKLVEAQEATYSFLERIITKNISEVLNIGNDFITTSDKIEEENHILGAQIYARDPTTYTERVARKTYVIGIQSYTVQQFKGDIKKQIQALENANEDNKDKIYDLEAEYALRGVEGPELFYQPEFNPSLCVPKGPGDSTLLIERGKKVLEKDQEAGIERKFFAHEECLIYASIYVTEEYDSDETLRQNKLDKERYQRIHQFEIYLKKDKDDPMANFKDNRLHFTVRMIPDNNEVIFEANVSSRIGRKIPEFRFRDEILVAQIYNDVNRIPKFESQRKEEPKQQIDK</sequence>
<dbReference type="EMBL" id="JASEJX010000013">
    <property type="protein sequence ID" value="KAK4518134.1"/>
    <property type="molecule type" value="Genomic_DNA"/>
</dbReference>